<organism evidence="9 10">
    <name type="scientific">Moorena producens (strain JHB)</name>
    <dbReference type="NCBI Taxonomy" id="1454205"/>
    <lineage>
        <taxon>Bacteria</taxon>
        <taxon>Bacillati</taxon>
        <taxon>Cyanobacteriota</taxon>
        <taxon>Cyanophyceae</taxon>
        <taxon>Coleofasciculales</taxon>
        <taxon>Coleofasciculaceae</taxon>
        <taxon>Moorena</taxon>
    </lineage>
</organism>
<dbReference type="GO" id="GO:0034204">
    <property type="term" value="P:lipid translocation"/>
    <property type="evidence" value="ECO:0007669"/>
    <property type="project" value="TreeGrafter"/>
</dbReference>
<dbReference type="GO" id="GO:0009252">
    <property type="term" value="P:peptidoglycan biosynthetic process"/>
    <property type="evidence" value="ECO:0007669"/>
    <property type="project" value="UniProtKB-KW"/>
</dbReference>
<evidence type="ECO:0000256" key="1">
    <source>
        <dbReference type="ARBA" id="ARBA00004651"/>
    </source>
</evidence>
<feature type="transmembrane region" description="Helical" evidence="8">
    <location>
        <begin position="423"/>
        <end position="446"/>
    </location>
</feature>
<keyword evidence="7 8" id="KW-0472">Membrane</keyword>
<evidence type="ECO:0000256" key="7">
    <source>
        <dbReference type="ARBA" id="ARBA00023136"/>
    </source>
</evidence>
<evidence type="ECO:0000256" key="3">
    <source>
        <dbReference type="ARBA" id="ARBA00022692"/>
    </source>
</evidence>
<dbReference type="PANTHER" id="PTHR47019">
    <property type="entry name" value="LIPID II FLIPPASE MURJ"/>
    <property type="match status" value="1"/>
</dbReference>
<evidence type="ECO:0000256" key="8">
    <source>
        <dbReference type="SAM" id="Phobius"/>
    </source>
</evidence>
<evidence type="ECO:0000256" key="6">
    <source>
        <dbReference type="ARBA" id="ARBA00022989"/>
    </source>
</evidence>
<keyword evidence="2" id="KW-1003">Cell membrane</keyword>
<dbReference type="InterPro" id="IPR004268">
    <property type="entry name" value="MurJ"/>
</dbReference>
<dbReference type="GO" id="GO:0015648">
    <property type="term" value="F:lipid-linked peptidoglycan transporter activity"/>
    <property type="evidence" value="ECO:0007669"/>
    <property type="project" value="TreeGrafter"/>
</dbReference>
<dbReference type="Pfam" id="PF03023">
    <property type="entry name" value="MurJ"/>
    <property type="match status" value="1"/>
</dbReference>
<dbReference type="GO" id="GO:0008360">
    <property type="term" value="P:regulation of cell shape"/>
    <property type="evidence" value="ECO:0007669"/>
    <property type="project" value="UniProtKB-KW"/>
</dbReference>
<keyword evidence="5" id="KW-0573">Peptidoglycan synthesis</keyword>
<keyword evidence="4" id="KW-0133">Cell shape</keyword>
<feature type="transmembrane region" description="Helical" evidence="8">
    <location>
        <begin position="365"/>
        <end position="386"/>
    </location>
</feature>
<evidence type="ECO:0000256" key="5">
    <source>
        <dbReference type="ARBA" id="ARBA00022984"/>
    </source>
</evidence>
<feature type="transmembrane region" description="Helical" evidence="8">
    <location>
        <begin position="105"/>
        <end position="127"/>
    </location>
</feature>
<feature type="transmembrane region" description="Helical" evidence="8">
    <location>
        <begin position="147"/>
        <end position="169"/>
    </location>
</feature>
<feature type="transmembrane region" description="Helical" evidence="8">
    <location>
        <begin position="329"/>
        <end position="353"/>
    </location>
</feature>
<feature type="transmembrane region" description="Helical" evidence="8">
    <location>
        <begin position="201"/>
        <end position="224"/>
    </location>
</feature>
<dbReference type="GO" id="GO:0005886">
    <property type="term" value="C:plasma membrane"/>
    <property type="evidence" value="ECO:0007669"/>
    <property type="project" value="UniProtKB-SubCell"/>
</dbReference>
<gene>
    <name evidence="9" type="ORF">BJP36_04980</name>
</gene>
<keyword evidence="6 8" id="KW-1133">Transmembrane helix</keyword>
<comment type="subcellular location">
    <subcellularLocation>
        <location evidence="1">Cell membrane</location>
        <topology evidence="1">Multi-pass membrane protein</topology>
    </subcellularLocation>
</comment>
<reference evidence="10" key="1">
    <citation type="submission" date="2016-10" db="EMBL/GenBank/DDBJ databases">
        <title>Comparative genomics uncovers the prolific and rare metabolic potential of the cyanobacterial genus Moorea.</title>
        <authorList>
            <person name="Leao T."/>
            <person name="Castelao G."/>
            <person name="Korobeynikov A."/>
            <person name="Monroe E.A."/>
            <person name="Podell S."/>
            <person name="Glukhov E."/>
            <person name="Allen E."/>
            <person name="Gerwick W.H."/>
            <person name="Gerwick L."/>
        </authorList>
    </citation>
    <scope>NUCLEOTIDE SEQUENCE [LARGE SCALE GENOMIC DNA]</scope>
    <source>
        <strain evidence="10">JHB</strain>
    </source>
</reference>
<feature type="transmembrane region" description="Helical" evidence="8">
    <location>
        <begin position="245"/>
        <end position="265"/>
    </location>
</feature>
<evidence type="ECO:0000256" key="2">
    <source>
        <dbReference type="ARBA" id="ARBA00022475"/>
    </source>
</evidence>
<proteinExistence type="predicted"/>
<evidence type="ECO:0000256" key="4">
    <source>
        <dbReference type="ARBA" id="ARBA00022960"/>
    </source>
</evidence>
<feature type="transmembrane region" description="Helical" evidence="8">
    <location>
        <begin position="176"/>
        <end position="195"/>
    </location>
</feature>
<feature type="transmembrane region" description="Helical" evidence="8">
    <location>
        <begin position="398"/>
        <end position="417"/>
    </location>
</feature>
<accession>A0A1D9FVI3</accession>
<keyword evidence="3 8" id="KW-0812">Transmembrane</keyword>
<name>A0A1D9FVI3_MOOP1</name>
<feature type="transmembrane region" description="Helical" evidence="8">
    <location>
        <begin position="285"/>
        <end position="308"/>
    </location>
</feature>
<dbReference type="EMBL" id="CP017708">
    <property type="protein sequence ID" value="AOY79367.1"/>
    <property type="molecule type" value="Genomic_DNA"/>
</dbReference>
<dbReference type="InterPro" id="IPR051050">
    <property type="entry name" value="Lipid_II_flippase_MurJ/MviN"/>
</dbReference>
<dbReference type="AlphaFoldDB" id="A0A1D9FVI3"/>
<sequence length="457" mass="49985">MKKQPLHNAFKFWKNISSGSNNRQIFGAAAKVTGMTVLVKMVSVGKEFVVAWSFGTSNEVDALVIALLLPNFITSVVGGSIKPAFIPTYIREREQQGQQQAQKLLSGAMSYVIGLLLLVTILMVAFAPFYLPKIAAGFDSGKIDFTFQLLLAVSPLVILKGIVSICQAVLNSGERFALAAILPIAIPALSIILLVKFSSWGVFALVIALLGGTLIQIIFLGISLRRQGISLIPKLYKLDSKLKEVFRLYGASAAAAFLIGSTTLVDQSMAAMLAPGSVAALSYGYKLTALPLTLATIGLGTVATPYFSKMIAREDWQGVKHTLKKYLKLIFITTIPLTILLLIFSVPIVRLLLQRGSFTAYDTSLVAQIQALYALQLPFYVGNILVVRLITSMRMNYVFTWTCAFNLLVNIVCNFLFIQWIGIAGIALSTSLIYVICFLSHTTFISQKINKNYQQKI</sequence>
<protein>
    <submittedName>
        <fullName evidence="9">Polysaccharide biosynthesis C-terminal domain-containing protein</fullName>
    </submittedName>
</protein>
<dbReference type="Proteomes" id="UP000176944">
    <property type="component" value="Chromosome"/>
</dbReference>
<dbReference type="PANTHER" id="PTHR47019:SF1">
    <property type="entry name" value="LIPID II FLIPPASE MURJ"/>
    <property type="match status" value="1"/>
</dbReference>
<dbReference type="PRINTS" id="PR01806">
    <property type="entry name" value="VIRFACTRMVIN"/>
</dbReference>
<feature type="transmembrane region" description="Helical" evidence="8">
    <location>
        <begin position="62"/>
        <end position="85"/>
    </location>
</feature>
<evidence type="ECO:0000313" key="9">
    <source>
        <dbReference type="EMBL" id="AOY79367.1"/>
    </source>
</evidence>
<evidence type="ECO:0000313" key="10">
    <source>
        <dbReference type="Proteomes" id="UP000176944"/>
    </source>
</evidence>